<keyword evidence="4" id="KW-0808">Transferase</keyword>
<dbReference type="Gene3D" id="3.40.50.150">
    <property type="entry name" value="Vaccinia Virus protein VP39"/>
    <property type="match status" value="1"/>
</dbReference>
<evidence type="ECO:0000256" key="2">
    <source>
        <dbReference type="ARBA" id="ARBA00012185"/>
    </source>
</evidence>
<dbReference type="KEGG" id="atx:GCD22_02534"/>
<evidence type="ECO:0000313" key="10">
    <source>
        <dbReference type="Proteomes" id="UP000363590"/>
    </source>
</evidence>
<feature type="region of interest" description="Disordered" evidence="8">
    <location>
        <begin position="1"/>
        <end position="29"/>
    </location>
</feature>
<dbReference type="AlphaFoldDB" id="A0A5P9XSW3"/>
<protein>
    <recommendedName>
        <fullName evidence="2">site-specific DNA-methyltransferase (cytosine-N(4)-specific)</fullName>
        <ecNumber evidence="2">2.1.1.113</ecNumber>
    </recommendedName>
</protein>
<dbReference type="GO" id="GO:0003677">
    <property type="term" value="F:DNA binding"/>
    <property type="evidence" value="ECO:0007669"/>
    <property type="project" value="InterPro"/>
</dbReference>
<keyword evidence="6" id="KW-0680">Restriction system</keyword>
<feature type="compositionally biased region" description="Basic and acidic residues" evidence="8">
    <location>
        <begin position="142"/>
        <end position="154"/>
    </location>
</feature>
<comment type="catalytic activity">
    <reaction evidence="7">
        <text>a 2'-deoxycytidine in DNA + S-adenosyl-L-methionine = an N(4)-methyl-2'-deoxycytidine in DNA + S-adenosyl-L-homocysteine + H(+)</text>
        <dbReference type="Rhea" id="RHEA:16857"/>
        <dbReference type="Rhea" id="RHEA-COMP:11369"/>
        <dbReference type="Rhea" id="RHEA-COMP:13674"/>
        <dbReference type="ChEBI" id="CHEBI:15378"/>
        <dbReference type="ChEBI" id="CHEBI:57856"/>
        <dbReference type="ChEBI" id="CHEBI:59789"/>
        <dbReference type="ChEBI" id="CHEBI:85452"/>
        <dbReference type="ChEBI" id="CHEBI:137933"/>
        <dbReference type="EC" id="2.1.1.113"/>
    </reaction>
</comment>
<gene>
    <name evidence="9" type="ORF">GCD22_02534</name>
</gene>
<evidence type="ECO:0000256" key="6">
    <source>
        <dbReference type="ARBA" id="ARBA00022747"/>
    </source>
</evidence>
<feature type="region of interest" description="Disordered" evidence="8">
    <location>
        <begin position="142"/>
        <end position="165"/>
    </location>
</feature>
<evidence type="ECO:0000256" key="1">
    <source>
        <dbReference type="ARBA" id="ARBA00010203"/>
    </source>
</evidence>
<dbReference type="PROSITE" id="PS00093">
    <property type="entry name" value="N4_MTASE"/>
    <property type="match status" value="1"/>
</dbReference>
<dbReference type="GO" id="GO:0015667">
    <property type="term" value="F:site-specific DNA-methyltransferase (cytosine-N4-specific) activity"/>
    <property type="evidence" value="ECO:0007669"/>
    <property type="project" value="UniProtKB-EC"/>
</dbReference>
<keyword evidence="3" id="KW-0489">Methyltransferase</keyword>
<evidence type="ECO:0000256" key="7">
    <source>
        <dbReference type="ARBA" id="ARBA00049120"/>
    </source>
</evidence>
<dbReference type="GO" id="GO:0009307">
    <property type="term" value="P:DNA restriction-modification system"/>
    <property type="evidence" value="ECO:0007669"/>
    <property type="project" value="UniProtKB-KW"/>
</dbReference>
<evidence type="ECO:0000256" key="8">
    <source>
        <dbReference type="SAM" id="MobiDB-lite"/>
    </source>
</evidence>
<dbReference type="InterPro" id="IPR017985">
    <property type="entry name" value="MeTrfase_CN4_CS"/>
</dbReference>
<proteinExistence type="inferred from homology"/>
<sequence>MQTRRLQVRTAGLRGVRGRSPARHPRPEKWPNRPYCRRVSFCSTQAGECDHGKGAPVILQEHVLDRLRDLPDESVHCIITSPPYYGLRDYGLEPVIWAPVRYAPMAGLPSMSVPAHANHETFTDCDHDWGEWTEAHDIRQETVHGKTRTTDRSYAEASRTSNGNHKKHAHGQFCRKCGAWRGCLGLEPDPALYIGHLVQVFREAHRVLRYDGTLWLNLGDSYVSGNHSTRDIDKKLSVHGMDLRPADPPVLSPKTLWVFPGGRHWPYKQTAGFCDLISSGSSLMPCRSP</sequence>
<organism evidence="9 10">
    <name type="scientific">Acidithiobacillus thiooxidans ATCC 19377</name>
    <dbReference type="NCBI Taxonomy" id="637390"/>
    <lineage>
        <taxon>Bacteria</taxon>
        <taxon>Pseudomonadati</taxon>
        <taxon>Pseudomonadota</taxon>
        <taxon>Acidithiobacillia</taxon>
        <taxon>Acidithiobacillales</taxon>
        <taxon>Acidithiobacillaceae</taxon>
        <taxon>Acidithiobacillus</taxon>
    </lineage>
</organism>
<dbReference type="GO" id="GO:0032259">
    <property type="term" value="P:methylation"/>
    <property type="evidence" value="ECO:0007669"/>
    <property type="project" value="UniProtKB-KW"/>
</dbReference>
<name>A0A5P9XSW3_ACITH</name>
<dbReference type="Proteomes" id="UP000363590">
    <property type="component" value="Chromosome"/>
</dbReference>
<reference evidence="9 10" key="1">
    <citation type="submission" date="2019-10" db="EMBL/GenBank/DDBJ databases">
        <authorList>
            <person name="Wang R."/>
        </authorList>
    </citation>
    <scope>NUCLEOTIDE SEQUENCE [LARGE SCALE GENOMIC DNA]</scope>
    <source>
        <strain evidence="9 10">ATCC 19377</strain>
    </source>
</reference>
<accession>A0A5P9XSW3</accession>
<dbReference type="EC" id="2.1.1.113" evidence="2"/>
<evidence type="ECO:0000256" key="3">
    <source>
        <dbReference type="ARBA" id="ARBA00022603"/>
    </source>
</evidence>
<comment type="similarity">
    <text evidence="1">Belongs to the N(4)/N(6)-methyltransferase family. N(4) subfamily.</text>
</comment>
<dbReference type="EMBL" id="CP045571">
    <property type="protein sequence ID" value="QFX96719.1"/>
    <property type="molecule type" value="Genomic_DNA"/>
</dbReference>
<evidence type="ECO:0000256" key="4">
    <source>
        <dbReference type="ARBA" id="ARBA00022679"/>
    </source>
</evidence>
<keyword evidence="5" id="KW-0949">S-adenosyl-L-methionine</keyword>
<evidence type="ECO:0000256" key="5">
    <source>
        <dbReference type="ARBA" id="ARBA00022691"/>
    </source>
</evidence>
<evidence type="ECO:0000313" key="9">
    <source>
        <dbReference type="EMBL" id="QFX96719.1"/>
    </source>
</evidence>
<dbReference type="InterPro" id="IPR029063">
    <property type="entry name" value="SAM-dependent_MTases_sf"/>
</dbReference>
<dbReference type="SUPFAM" id="SSF53335">
    <property type="entry name" value="S-adenosyl-L-methionine-dependent methyltransferases"/>
    <property type="match status" value="1"/>
</dbReference>